<protein>
    <submittedName>
        <fullName evidence="1">Uncharacterized protein</fullName>
    </submittedName>
</protein>
<comment type="caution">
    <text evidence="1">The sequence shown here is derived from an EMBL/GenBank/DDBJ whole genome shotgun (WGS) entry which is preliminary data.</text>
</comment>
<sequence length="140" mass="14608">MSSAPTRPGPALALAAGGAAVLALARHRRKRASATSGWQAVTVFLPTQPAALPGPLAALGSAVETRWSVAPGDKGMELAARPAERSKIEAADLRQALRHAKMELEAGEVLQADRPGTTKATLLNLPLRAATRRAERLGHL</sequence>
<reference evidence="1 2" key="1">
    <citation type="submission" date="2020-03" db="EMBL/GenBank/DDBJ databases">
        <title>Two novel Motilibacter sp.</title>
        <authorList>
            <person name="Liu S."/>
        </authorList>
    </citation>
    <scope>NUCLEOTIDE SEQUENCE [LARGE SCALE GENOMIC DNA]</scope>
    <source>
        <strain evidence="1 2">E257</strain>
    </source>
</reference>
<dbReference type="Proteomes" id="UP000800981">
    <property type="component" value="Unassembled WGS sequence"/>
</dbReference>
<name>A0ABX0GXE9_9ACTN</name>
<keyword evidence="2" id="KW-1185">Reference proteome</keyword>
<dbReference type="EMBL" id="JAANNP010000005">
    <property type="protein sequence ID" value="NHC14267.1"/>
    <property type="molecule type" value="Genomic_DNA"/>
</dbReference>
<evidence type="ECO:0000313" key="1">
    <source>
        <dbReference type="EMBL" id="NHC14267.1"/>
    </source>
</evidence>
<accession>A0ABX0GXE9</accession>
<organism evidence="1 2">
    <name type="scientific">Motilibacter deserti</name>
    <dbReference type="NCBI Taxonomy" id="2714956"/>
    <lineage>
        <taxon>Bacteria</taxon>
        <taxon>Bacillati</taxon>
        <taxon>Actinomycetota</taxon>
        <taxon>Actinomycetes</taxon>
        <taxon>Motilibacterales</taxon>
        <taxon>Motilibacteraceae</taxon>
        <taxon>Motilibacter</taxon>
    </lineage>
</organism>
<gene>
    <name evidence="1" type="ORF">G9H71_10795</name>
</gene>
<dbReference type="RefSeq" id="WP_166281620.1">
    <property type="nucleotide sequence ID" value="NZ_JAANNP010000005.1"/>
</dbReference>
<evidence type="ECO:0000313" key="2">
    <source>
        <dbReference type="Proteomes" id="UP000800981"/>
    </source>
</evidence>
<proteinExistence type="predicted"/>